<reference evidence="1 2" key="1">
    <citation type="journal article" date="2019" name="Nat. Ecol. Evol.">
        <title>Megaphylogeny resolves global patterns of mushroom evolution.</title>
        <authorList>
            <person name="Varga T."/>
            <person name="Krizsan K."/>
            <person name="Foldi C."/>
            <person name="Dima B."/>
            <person name="Sanchez-Garcia M."/>
            <person name="Sanchez-Ramirez S."/>
            <person name="Szollosi G.J."/>
            <person name="Szarkandi J.G."/>
            <person name="Papp V."/>
            <person name="Albert L."/>
            <person name="Andreopoulos W."/>
            <person name="Angelini C."/>
            <person name="Antonin V."/>
            <person name="Barry K.W."/>
            <person name="Bougher N.L."/>
            <person name="Buchanan P."/>
            <person name="Buyck B."/>
            <person name="Bense V."/>
            <person name="Catcheside P."/>
            <person name="Chovatia M."/>
            <person name="Cooper J."/>
            <person name="Damon W."/>
            <person name="Desjardin D."/>
            <person name="Finy P."/>
            <person name="Geml J."/>
            <person name="Haridas S."/>
            <person name="Hughes K."/>
            <person name="Justo A."/>
            <person name="Karasinski D."/>
            <person name="Kautmanova I."/>
            <person name="Kiss B."/>
            <person name="Kocsube S."/>
            <person name="Kotiranta H."/>
            <person name="LaButti K.M."/>
            <person name="Lechner B.E."/>
            <person name="Liimatainen K."/>
            <person name="Lipzen A."/>
            <person name="Lukacs Z."/>
            <person name="Mihaltcheva S."/>
            <person name="Morgado L.N."/>
            <person name="Niskanen T."/>
            <person name="Noordeloos M.E."/>
            <person name="Ohm R.A."/>
            <person name="Ortiz-Santana B."/>
            <person name="Ovrebo C."/>
            <person name="Racz N."/>
            <person name="Riley R."/>
            <person name="Savchenko A."/>
            <person name="Shiryaev A."/>
            <person name="Soop K."/>
            <person name="Spirin V."/>
            <person name="Szebenyi C."/>
            <person name="Tomsovsky M."/>
            <person name="Tulloss R.E."/>
            <person name="Uehling J."/>
            <person name="Grigoriev I.V."/>
            <person name="Vagvolgyi C."/>
            <person name="Papp T."/>
            <person name="Martin F.M."/>
            <person name="Miettinen O."/>
            <person name="Hibbett D.S."/>
            <person name="Nagy L.G."/>
        </authorList>
    </citation>
    <scope>NUCLEOTIDE SEQUENCE [LARGE SCALE GENOMIC DNA]</scope>
    <source>
        <strain evidence="1 2">CBS 166.37</strain>
    </source>
</reference>
<keyword evidence="2" id="KW-1185">Reference proteome</keyword>
<accession>A0A5C3LTT0</accession>
<dbReference type="Proteomes" id="UP000308652">
    <property type="component" value="Unassembled WGS sequence"/>
</dbReference>
<protein>
    <submittedName>
        <fullName evidence="1">Uncharacterized protein</fullName>
    </submittedName>
</protein>
<evidence type="ECO:0000313" key="1">
    <source>
        <dbReference type="EMBL" id="TFK36609.1"/>
    </source>
</evidence>
<name>A0A5C3LTT0_9AGAR</name>
<dbReference type="EMBL" id="ML213613">
    <property type="protein sequence ID" value="TFK36609.1"/>
    <property type="molecule type" value="Genomic_DNA"/>
</dbReference>
<evidence type="ECO:0000313" key="2">
    <source>
        <dbReference type="Proteomes" id="UP000308652"/>
    </source>
</evidence>
<dbReference type="OrthoDB" id="2976708at2759"/>
<organism evidence="1 2">
    <name type="scientific">Crucibulum laeve</name>
    <dbReference type="NCBI Taxonomy" id="68775"/>
    <lineage>
        <taxon>Eukaryota</taxon>
        <taxon>Fungi</taxon>
        <taxon>Dikarya</taxon>
        <taxon>Basidiomycota</taxon>
        <taxon>Agaricomycotina</taxon>
        <taxon>Agaricomycetes</taxon>
        <taxon>Agaricomycetidae</taxon>
        <taxon>Agaricales</taxon>
        <taxon>Agaricineae</taxon>
        <taxon>Nidulariaceae</taxon>
        <taxon>Crucibulum</taxon>
    </lineage>
</organism>
<gene>
    <name evidence="1" type="ORF">BDQ12DRAFT_725070</name>
</gene>
<proteinExistence type="predicted"/>
<dbReference type="AlphaFoldDB" id="A0A5C3LTT0"/>
<sequence length="729" mass="82621">MPSDNPLSDDNVSFLHTVPSATIMEFRNAMFTQAYIQKNSLKFLLLDWIDFSEFKEYMEASKNLLEVSTARIASEYDDVKSEPKEVMIDPGVYNKRECEVTVNLKSIRTNTFNENGHETIEILDSDKENVSVDPVNAIEIMEDSNSGGVKLAYLIDLISKLIVLKIDVNLSDLILIQDSDDISGDYLSDLSDESSDSEDNQEESDTIWLDHDVISFIISSGHHKLNRQLTVEQVERVVGIPTYWLVPQDKDQESWTRCTGDGDSDVKFDIFTKMPIECRHSRLECAGVYACKHVNPALVNVTRYELDPASLEQVIAGAFEDWEQEGTCKAHDSDGDPCEGKPVMRAHKQSRIENGKSYFIACTGWKPDFRKHHKEQSIHPQVDEHILARIFAWEASSTALILGTITPALIAPALANTRMQQVILLNKKKKVYTHGTGVPGVTALMADDLNQPLEKHYVHSITTSPSGGLIIFTAHPYLLSLIHETDRFEVDTSFKRVHDSLGLNEWELSIWSKKLQHVVSIARIYSNKADRSHYKLIFDILQQQTHTITGKPLRFKRLSKGGNLLTMGVDLEAAQVLGAGDSFLTTNEPDYSLITTTDPNDLVQYFVCACVTHVKHGIKDFKGLVNEPQYNRLINFIYLKDESEIKDFSNWIMSLGIKKIQDWWDHKVMNTWILPALIQCRLKIHVEDWNVTHGTTNICEAQHHWTNANTGTKHTLLEGIITYAKFTLP</sequence>